<organism evidence="4 5">
    <name type="scientific">Vagococcus hydrophili</name>
    <dbReference type="NCBI Taxonomy" id="2714947"/>
    <lineage>
        <taxon>Bacteria</taxon>
        <taxon>Bacillati</taxon>
        <taxon>Bacillota</taxon>
        <taxon>Bacilli</taxon>
        <taxon>Lactobacillales</taxon>
        <taxon>Enterococcaceae</taxon>
        <taxon>Vagococcus</taxon>
    </lineage>
</organism>
<keyword evidence="1" id="KW-0328">Glycosyltransferase</keyword>
<keyword evidence="2 4" id="KW-0808">Transferase</keyword>
<proteinExistence type="predicted"/>
<protein>
    <submittedName>
        <fullName evidence="4">Glycosyltransferase</fullName>
    </submittedName>
</protein>
<dbReference type="Proteomes" id="UP000501747">
    <property type="component" value="Chromosome"/>
</dbReference>
<evidence type="ECO:0000313" key="4">
    <source>
        <dbReference type="EMBL" id="QIL47427.1"/>
    </source>
</evidence>
<dbReference type="Gene3D" id="3.40.50.2000">
    <property type="entry name" value="Glycogen Phosphorylase B"/>
    <property type="match status" value="2"/>
</dbReference>
<evidence type="ECO:0000256" key="1">
    <source>
        <dbReference type="ARBA" id="ARBA00022676"/>
    </source>
</evidence>
<evidence type="ECO:0000313" key="5">
    <source>
        <dbReference type="Proteomes" id="UP000501747"/>
    </source>
</evidence>
<gene>
    <name evidence="4" type="ORF">G7082_02195</name>
</gene>
<dbReference type="EMBL" id="CP049887">
    <property type="protein sequence ID" value="QIL47427.1"/>
    <property type="molecule type" value="Genomic_DNA"/>
</dbReference>
<name>A0A6G8AR06_9ENTE</name>
<dbReference type="RefSeq" id="WP_166033536.1">
    <property type="nucleotide sequence ID" value="NZ_CP049887.1"/>
</dbReference>
<sequence length="419" mass="49047">MGKKLILLTNYYPYYKGEEYLESEIKHLSNTFEKIIIIPTMINEKMKVTRSTPKNVDIIEINYHHTTISKLKNTVKRYKGEDVEQTTKQFKCLLYQNYFSNRCEAVFKLISQKLFSQKNDFIVDNMEVVIYSYWLYTTSQIGVLLKRELIDKHNISVKLISRAHRYDLYENETRLNFLPSRKFLLKNNDYIYPCSDDGAEYLTSKYPKYSDKIMSRKLGTSYKGTNIFTNEIPFEIVSCSALRPIKRINLIVEALEILESKNIKYHWTHFGDGEELENVSKLAQLKLNKRNYKFKGFVKNSEVIKFYKENSVGCFINVSASEGIPVSIMEALSFSIPVIATDVGGTREIVFNGENGTLLKKETGKKEISEEIMKIISSNIQEYNKMRDKSYYIWKSMYNSEILYKDFSLEVLEMKGEKN</sequence>
<evidence type="ECO:0000256" key="2">
    <source>
        <dbReference type="ARBA" id="ARBA00022679"/>
    </source>
</evidence>
<dbReference type="Pfam" id="PF00534">
    <property type="entry name" value="Glycos_transf_1"/>
    <property type="match status" value="1"/>
</dbReference>
<evidence type="ECO:0000259" key="3">
    <source>
        <dbReference type="Pfam" id="PF00534"/>
    </source>
</evidence>
<dbReference type="InterPro" id="IPR001296">
    <property type="entry name" value="Glyco_trans_1"/>
</dbReference>
<dbReference type="AlphaFoldDB" id="A0A6G8AR06"/>
<reference evidence="4 5" key="1">
    <citation type="submission" date="2020-03" db="EMBL/GenBank/DDBJ databases">
        <title>Vagococcus sp. nov., isolated from beetles.</title>
        <authorList>
            <person name="Hyun D.-W."/>
            <person name="Bae J.-W."/>
        </authorList>
    </citation>
    <scope>NUCLEOTIDE SEQUENCE [LARGE SCALE GENOMIC DNA]</scope>
    <source>
        <strain evidence="4 5">HDW17B</strain>
    </source>
</reference>
<feature type="domain" description="Glycosyl transferase family 1" evidence="3">
    <location>
        <begin position="233"/>
        <end position="389"/>
    </location>
</feature>
<accession>A0A6G8AR06</accession>
<dbReference type="SUPFAM" id="SSF53756">
    <property type="entry name" value="UDP-Glycosyltransferase/glycogen phosphorylase"/>
    <property type="match status" value="1"/>
</dbReference>
<dbReference type="KEGG" id="vhy:G7082_02195"/>
<keyword evidence="5" id="KW-1185">Reference proteome</keyword>
<dbReference type="GO" id="GO:0016757">
    <property type="term" value="F:glycosyltransferase activity"/>
    <property type="evidence" value="ECO:0007669"/>
    <property type="project" value="UniProtKB-KW"/>
</dbReference>
<dbReference type="PANTHER" id="PTHR12526">
    <property type="entry name" value="GLYCOSYLTRANSFERASE"/>
    <property type="match status" value="1"/>
</dbReference>
<dbReference type="PANTHER" id="PTHR12526:SF629">
    <property type="entry name" value="TEICHURONIC ACID BIOSYNTHESIS GLYCOSYLTRANSFERASE TUAH-RELATED"/>
    <property type="match status" value="1"/>
</dbReference>